<accession>A0AAV2KXR3</accession>
<gene>
    <name evidence="2" type="ORF">KC01_LOCUS23765</name>
</gene>
<feature type="region of interest" description="Disordered" evidence="1">
    <location>
        <begin position="142"/>
        <end position="182"/>
    </location>
</feature>
<reference evidence="2 3" key="1">
    <citation type="submission" date="2024-04" db="EMBL/GenBank/DDBJ databases">
        <authorList>
            <person name="Waldvogel A.-M."/>
            <person name="Schoenle A."/>
        </authorList>
    </citation>
    <scope>NUCLEOTIDE SEQUENCE [LARGE SCALE GENOMIC DNA]</scope>
</reference>
<dbReference type="EMBL" id="OZ035842">
    <property type="protein sequence ID" value="CAL1594841.1"/>
    <property type="molecule type" value="Genomic_DNA"/>
</dbReference>
<sequence>MAATEFFPGDEVLVRDRGDREALDQFYRRGRLVHKVQSCRGLWVVESCGSRQLLSALDLVRLDPGNLEPGDPEQTPACCQSSTCYDSNHICSLATSPAPSCCRASICCYDNSLISWPSSCHHGGRTTCPQPTYGQGSGSVFSTCEDDESVQSTESKRRPPWRNWRRTGPEPHHKRPGGAVSCSSPQVCYVSFPSAQSRASANYSSALFLPLTNLMRRNIQTQAPPSAGYSQSQQHL</sequence>
<evidence type="ECO:0000313" key="2">
    <source>
        <dbReference type="EMBL" id="CAL1594841.1"/>
    </source>
</evidence>
<name>A0AAV2KXR3_KNICA</name>
<protein>
    <submittedName>
        <fullName evidence="2">Uncharacterized protein</fullName>
    </submittedName>
</protein>
<dbReference type="AlphaFoldDB" id="A0AAV2KXR3"/>
<proteinExistence type="predicted"/>
<evidence type="ECO:0000313" key="3">
    <source>
        <dbReference type="Proteomes" id="UP001497482"/>
    </source>
</evidence>
<evidence type="ECO:0000256" key="1">
    <source>
        <dbReference type="SAM" id="MobiDB-lite"/>
    </source>
</evidence>
<dbReference type="Proteomes" id="UP001497482">
    <property type="component" value="Chromosome 20"/>
</dbReference>
<keyword evidence="3" id="KW-1185">Reference proteome</keyword>
<organism evidence="2 3">
    <name type="scientific">Knipowitschia caucasica</name>
    <name type="common">Caucasian dwarf goby</name>
    <name type="synonym">Pomatoschistus caucasicus</name>
    <dbReference type="NCBI Taxonomy" id="637954"/>
    <lineage>
        <taxon>Eukaryota</taxon>
        <taxon>Metazoa</taxon>
        <taxon>Chordata</taxon>
        <taxon>Craniata</taxon>
        <taxon>Vertebrata</taxon>
        <taxon>Euteleostomi</taxon>
        <taxon>Actinopterygii</taxon>
        <taxon>Neopterygii</taxon>
        <taxon>Teleostei</taxon>
        <taxon>Neoteleostei</taxon>
        <taxon>Acanthomorphata</taxon>
        <taxon>Gobiaria</taxon>
        <taxon>Gobiiformes</taxon>
        <taxon>Gobioidei</taxon>
        <taxon>Gobiidae</taxon>
        <taxon>Gobiinae</taxon>
        <taxon>Knipowitschia</taxon>
    </lineage>
</organism>